<evidence type="ECO:0000313" key="1">
    <source>
        <dbReference type="EMBL" id="KAJ1170075.1"/>
    </source>
</evidence>
<accession>A0AAV7T121</accession>
<dbReference type="Proteomes" id="UP001066276">
    <property type="component" value="Chromosome 4_1"/>
</dbReference>
<protein>
    <submittedName>
        <fullName evidence="1">Uncharacterized protein</fullName>
    </submittedName>
</protein>
<dbReference type="EMBL" id="JANPWB010000007">
    <property type="protein sequence ID" value="KAJ1170075.1"/>
    <property type="molecule type" value="Genomic_DNA"/>
</dbReference>
<keyword evidence="2" id="KW-1185">Reference proteome</keyword>
<gene>
    <name evidence="1" type="ORF">NDU88_001956</name>
</gene>
<comment type="caution">
    <text evidence="1">The sequence shown here is derived from an EMBL/GenBank/DDBJ whole genome shotgun (WGS) entry which is preliminary data.</text>
</comment>
<evidence type="ECO:0000313" key="2">
    <source>
        <dbReference type="Proteomes" id="UP001066276"/>
    </source>
</evidence>
<organism evidence="1 2">
    <name type="scientific">Pleurodeles waltl</name>
    <name type="common">Iberian ribbed newt</name>
    <dbReference type="NCBI Taxonomy" id="8319"/>
    <lineage>
        <taxon>Eukaryota</taxon>
        <taxon>Metazoa</taxon>
        <taxon>Chordata</taxon>
        <taxon>Craniata</taxon>
        <taxon>Vertebrata</taxon>
        <taxon>Euteleostomi</taxon>
        <taxon>Amphibia</taxon>
        <taxon>Batrachia</taxon>
        <taxon>Caudata</taxon>
        <taxon>Salamandroidea</taxon>
        <taxon>Salamandridae</taxon>
        <taxon>Pleurodelinae</taxon>
        <taxon>Pleurodeles</taxon>
    </lineage>
</organism>
<name>A0AAV7T121_PLEWA</name>
<reference evidence="1" key="1">
    <citation type="journal article" date="2022" name="bioRxiv">
        <title>Sequencing and chromosome-scale assembly of the giantPleurodeles waltlgenome.</title>
        <authorList>
            <person name="Brown T."/>
            <person name="Elewa A."/>
            <person name="Iarovenko S."/>
            <person name="Subramanian E."/>
            <person name="Araus A.J."/>
            <person name="Petzold A."/>
            <person name="Susuki M."/>
            <person name="Suzuki K.-i.T."/>
            <person name="Hayashi T."/>
            <person name="Toyoda A."/>
            <person name="Oliveira C."/>
            <person name="Osipova E."/>
            <person name="Leigh N.D."/>
            <person name="Simon A."/>
            <person name="Yun M.H."/>
        </authorList>
    </citation>
    <scope>NUCLEOTIDE SEQUENCE</scope>
    <source>
        <strain evidence="1">20211129_DDA</strain>
        <tissue evidence="1">Liver</tissue>
    </source>
</reference>
<sequence>MNTIWAMQKEQYTLCMSCNQEDTPESAYQDCTPWSVDDLLAEFSQLFKGIGCLKDPLIHLHIDELIQPVALKHRPVAFHLRLKVEEYDLSPSP</sequence>
<dbReference type="AlphaFoldDB" id="A0AAV7T121"/>
<proteinExistence type="predicted"/>